<evidence type="ECO:0000313" key="4">
    <source>
        <dbReference type="EMBL" id="MDR9900427.1"/>
    </source>
</evidence>
<reference evidence="5" key="1">
    <citation type="journal article" date="2021" name="Science">
        <title>Hunting the eagle killer: A cyanobacterial neurotoxin causes vacuolar myelinopathy.</title>
        <authorList>
            <person name="Breinlinger S."/>
            <person name="Phillips T.J."/>
            <person name="Haram B.N."/>
            <person name="Mares J."/>
            <person name="Martinez Yerena J.A."/>
            <person name="Hrouzek P."/>
            <person name="Sobotka R."/>
            <person name="Henderson W.M."/>
            <person name="Schmieder P."/>
            <person name="Williams S.M."/>
            <person name="Lauderdale J.D."/>
            <person name="Wilde H.D."/>
            <person name="Gerrin W."/>
            <person name="Kust A."/>
            <person name="Washington J.W."/>
            <person name="Wagner C."/>
            <person name="Geier B."/>
            <person name="Liebeke M."/>
            <person name="Enke H."/>
            <person name="Niedermeyer T.H.J."/>
            <person name="Wilde S.B."/>
        </authorList>
    </citation>
    <scope>NUCLEOTIDE SEQUENCE [LARGE SCALE GENOMIC DNA]</scope>
    <source>
        <strain evidence="5">Thurmond2011</strain>
    </source>
</reference>
<feature type="compositionally biased region" description="Polar residues" evidence="1">
    <location>
        <begin position="47"/>
        <end position="76"/>
    </location>
</feature>
<evidence type="ECO:0000313" key="5">
    <source>
        <dbReference type="Proteomes" id="UP000667802"/>
    </source>
</evidence>
<dbReference type="InterPro" id="IPR012347">
    <property type="entry name" value="Ferritin-like"/>
</dbReference>
<dbReference type="RefSeq" id="WP_243902621.1">
    <property type="nucleotide sequence ID" value="NZ_CAWQFN010000524.1"/>
</dbReference>
<dbReference type="Proteomes" id="UP000667802">
    <property type="component" value="Unassembled WGS sequence"/>
</dbReference>
<comment type="caution">
    <text evidence="4">The sequence shown here is derived from an EMBL/GenBank/DDBJ whole genome shotgun (WGS) entry which is preliminary data.</text>
</comment>
<evidence type="ECO:0000256" key="2">
    <source>
        <dbReference type="SAM" id="SignalP"/>
    </source>
</evidence>
<sequence>MLYQKRLIKKLAGSFLGVASISALIGFPKLAQADFRSSFSDSSTQSILAQNTPGTMSEPSSGTTSAPNTTNSGSSSLSALDKEFMTKAAQSDNTEIQISKLALQKSQDKTVRNFAQEMIRDHTNSSNQLKQIAERKGFTLPKGVGADNQALVTGLKNTSGSQFNRAYMQGQIQAHTKTEAEYQKYIKQGQDPDLQAFANKISPIVAEHLQMAQKNVAQLQ</sequence>
<protein>
    <submittedName>
        <fullName evidence="4">DUF4142 domain-containing protein</fullName>
    </submittedName>
</protein>
<keyword evidence="5" id="KW-1185">Reference proteome</keyword>
<dbReference type="Pfam" id="PF13628">
    <property type="entry name" value="DUF4142"/>
    <property type="match status" value="1"/>
</dbReference>
<feature type="region of interest" description="Disordered" evidence="1">
    <location>
        <begin position="44"/>
        <end position="76"/>
    </location>
</feature>
<name>A0AAP5IGC9_9CYAN</name>
<gene>
    <name evidence="4" type="ORF">G7B40_038660</name>
</gene>
<feature type="chain" id="PRO_5042844270" evidence="2">
    <location>
        <begin position="34"/>
        <end position="220"/>
    </location>
</feature>
<feature type="signal peptide" evidence="2">
    <location>
        <begin position="1"/>
        <end position="33"/>
    </location>
</feature>
<accession>A0AAP5IGC9</accession>
<keyword evidence="2" id="KW-0732">Signal</keyword>
<dbReference type="AlphaFoldDB" id="A0AAP5IGC9"/>
<dbReference type="EMBL" id="JAALHA020000034">
    <property type="protein sequence ID" value="MDR9900427.1"/>
    <property type="molecule type" value="Genomic_DNA"/>
</dbReference>
<dbReference type="Gene3D" id="1.20.1260.10">
    <property type="match status" value="1"/>
</dbReference>
<dbReference type="PANTHER" id="PTHR38593:SF1">
    <property type="entry name" value="BLR2558 PROTEIN"/>
    <property type="match status" value="1"/>
</dbReference>
<feature type="domain" description="DUF4142" evidence="3">
    <location>
        <begin position="81"/>
        <end position="214"/>
    </location>
</feature>
<dbReference type="PANTHER" id="PTHR38593">
    <property type="entry name" value="BLR2558 PROTEIN"/>
    <property type="match status" value="1"/>
</dbReference>
<evidence type="ECO:0000259" key="3">
    <source>
        <dbReference type="Pfam" id="PF13628"/>
    </source>
</evidence>
<proteinExistence type="predicted"/>
<evidence type="ECO:0000256" key="1">
    <source>
        <dbReference type="SAM" id="MobiDB-lite"/>
    </source>
</evidence>
<organism evidence="4 5">
    <name type="scientific">Aetokthonos hydrillicola Thurmond2011</name>
    <dbReference type="NCBI Taxonomy" id="2712845"/>
    <lineage>
        <taxon>Bacteria</taxon>
        <taxon>Bacillati</taxon>
        <taxon>Cyanobacteriota</taxon>
        <taxon>Cyanophyceae</taxon>
        <taxon>Nostocales</taxon>
        <taxon>Hapalosiphonaceae</taxon>
        <taxon>Aetokthonos</taxon>
    </lineage>
</organism>
<dbReference type="InterPro" id="IPR025419">
    <property type="entry name" value="DUF4142"/>
</dbReference>